<dbReference type="RefSeq" id="WP_151728098.1">
    <property type="nucleotide sequence ID" value="NZ_BKZV01000002.1"/>
</dbReference>
<dbReference type="Proteomes" id="UP000334820">
    <property type="component" value="Unassembled WGS sequence"/>
</dbReference>
<dbReference type="AlphaFoldDB" id="A0A5J4K6Z0"/>
<proteinExistence type="predicted"/>
<name>A0A5J4K6Z0_9CHLR</name>
<organism evidence="2 3">
    <name type="scientific">Thermogemmatispora aurantia</name>
    <dbReference type="NCBI Taxonomy" id="2045279"/>
    <lineage>
        <taxon>Bacteria</taxon>
        <taxon>Bacillati</taxon>
        <taxon>Chloroflexota</taxon>
        <taxon>Ktedonobacteria</taxon>
        <taxon>Thermogemmatisporales</taxon>
        <taxon>Thermogemmatisporaceae</taxon>
        <taxon>Thermogemmatispora</taxon>
    </lineage>
</organism>
<protein>
    <submittedName>
        <fullName evidence="2">Uncharacterized protein</fullName>
    </submittedName>
</protein>
<keyword evidence="1" id="KW-0812">Transmembrane</keyword>
<reference evidence="2 3" key="1">
    <citation type="journal article" date="2019" name="Int. J. Syst. Evol. Microbiol.">
        <title>Thermogemmatispora aurantia sp. nov. and Thermogemmatispora argillosa sp. nov., within the class Ktedonobacteria, and emended description of the genus Thermogemmatispora.</title>
        <authorList>
            <person name="Zheng Y."/>
            <person name="Wang C.M."/>
            <person name="Sakai Y."/>
            <person name="Abe K."/>
            <person name="Yokota A."/>
            <person name="Yabe S."/>
        </authorList>
    </citation>
    <scope>NUCLEOTIDE SEQUENCE [LARGE SCALE GENOMIC DNA]</scope>
    <source>
        <strain evidence="2 3">A1-2</strain>
    </source>
</reference>
<feature type="transmembrane region" description="Helical" evidence="1">
    <location>
        <begin position="519"/>
        <end position="541"/>
    </location>
</feature>
<sequence>MRDRWKNQLAALVRLEGWLLRESWLEAPWWRRIGSLLGLLLLLWPGASVLSAVLILAPTLITENLPAAITMASCLLVIFQVLRAPGVLWEGAELIWYLLAPLPRSLLLLRSIYHLLRDMVVAMIILLLLPSLAVWLTHGSGVLIGQLWLTGAYLLLLCSFLAPTGLLLLTWCLGVRRARSAVAAAALLLCLPALLVIGLWLAAVAQGGRGWLGAWRDMVQVPAALLLRAEGDLLTLPAGRLTGADGLVLLGGLLLLLALGTGYLWLGSWLYQDIWEGLQTQRERRNRRSETAVERHLLWEVAWRLPGLPPSWAALLGYCWREGMWSWTDLPTIVIDVTISVGIVASTLLSPGGLQLYRDFWPVLGVLNLLMGSLPMLLVLSRGLIKRLLLPRWLWGSLSISAGSLFGALWLAMLLPSLVLWLGLSLIGGWLLEASPLAIVICLLMLGLGVAAAAALSLMDGIVEMADGERPSLPVLLPTAILGVLLLLSVTLITALLFIPTLPAQLQRDVGLPSLSSRVSIWTGTLAACLIAGITALACWLGRRRLARLLGQEGRNTSRYSE</sequence>
<comment type="caution">
    <text evidence="2">The sequence shown here is derived from an EMBL/GenBank/DDBJ whole genome shotgun (WGS) entry which is preliminary data.</text>
</comment>
<feature type="transmembrane region" description="Helical" evidence="1">
    <location>
        <begin position="181"/>
        <end position="203"/>
    </location>
</feature>
<feature type="transmembrane region" description="Helical" evidence="1">
    <location>
        <begin position="361"/>
        <end position="385"/>
    </location>
</feature>
<keyword evidence="3" id="KW-1185">Reference proteome</keyword>
<gene>
    <name evidence="2" type="ORF">KTAU_19500</name>
</gene>
<feature type="transmembrane region" description="Helical" evidence="1">
    <location>
        <begin position="437"/>
        <end position="463"/>
    </location>
</feature>
<keyword evidence="1" id="KW-0472">Membrane</keyword>
<keyword evidence="1" id="KW-1133">Transmembrane helix</keyword>
<feature type="transmembrane region" description="Helical" evidence="1">
    <location>
        <begin position="475"/>
        <end position="499"/>
    </location>
</feature>
<evidence type="ECO:0000313" key="3">
    <source>
        <dbReference type="Proteomes" id="UP000334820"/>
    </source>
</evidence>
<evidence type="ECO:0000313" key="2">
    <source>
        <dbReference type="EMBL" id="GER83313.1"/>
    </source>
</evidence>
<dbReference type="EMBL" id="BKZV01000002">
    <property type="protein sequence ID" value="GER83313.1"/>
    <property type="molecule type" value="Genomic_DNA"/>
</dbReference>
<feature type="transmembrane region" description="Helical" evidence="1">
    <location>
        <begin position="246"/>
        <end position="266"/>
    </location>
</feature>
<evidence type="ECO:0000256" key="1">
    <source>
        <dbReference type="SAM" id="Phobius"/>
    </source>
</evidence>
<feature type="transmembrane region" description="Helical" evidence="1">
    <location>
        <begin position="120"/>
        <end position="138"/>
    </location>
</feature>
<accession>A0A5J4K6Z0</accession>
<feature type="transmembrane region" description="Helical" evidence="1">
    <location>
        <begin position="150"/>
        <end position="174"/>
    </location>
</feature>
<feature type="transmembrane region" description="Helical" evidence="1">
    <location>
        <begin position="33"/>
        <end position="57"/>
    </location>
</feature>
<feature type="transmembrane region" description="Helical" evidence="1">
    <location>
        <begin position="330"/>
        <end position="349"/>
    </location>
</feature>